<evidence type="ECO:0000256" key="3">
    <source>
        <dbReference type="ARBA" id="ARBA00023054"/>
    </source>
</evidence>
<evidence type="ECO:0000259" key="5">
    <source>
        <dbReference type="Pfam" id="PF25989"/>
    </source>
</evidence>
<dbReference type="InterPro" id="IPR050465">
    <property type="entry name" value="UPF0194_transport"/>
</dbReference>
<dbReference type="Gene3D" id="2.40.50.100">
    <property type="match status" value="1"/>
</dbReference>
<dbReference type="NCBIfam" id="TIGR01730">
    <property type="entry name" value="RND_mfp"/>
    <property type="match status" value="1"/>
</dbReference>
<keyword evidence="3 4" id="KW-0175">Coiled coil</keyword>
<dbReference type="SUPFAM" id="SSF111369">
    <property type="entry name" value="HlyD-like secretion proteins"/>
    <property type="match status" value="1"/>
</dbReference>
<feature type="coiled-coil region" evidence="4">
    <location>
        <begin position="100"/>
        <end position="134"/>
    </location>
</feature>
<accession>A0A1I4P909</accession>
<dbReference type="InterPro" id="IPR058637">
    <property type="entry name" value="YknX-like_C"/>
</dbReference>
<evidence type="ECO:0000256" key="2">
    <source>
        <dbReference type="ARBA" id="ARBA00009477"/>
    </source>
</evidence>
<comment type="subcellular location">
    <subcellularLocation>
        <location evidence="1">Cell envelope</location>
    </subcellularLocation>
</comment>
<dbReference type="EMBL" id="FOUO01000001">
    <property type="protein sequence ID" value="SFM24261.1"/>
    <property type="molecule type" value="Genomic_DNA"/>
</dbReference>
<gene>
    <name evidence="6" type="ORF">SAMN05421721_10184</name>
</gene>
<evidence type="ECO:0000256" key="4">
    <source>
        <dbReference type="SAM" id="Coils"/>
    </source>
</evidence>
<proteinExistence type="inferred from homology"/>
<dbReference type="PANTHER" id="PTHR32347">
    <property type="entry name" value="EFFLUX SYSTEM COMPONENT YKNX-RELATED"/>
    <property type="match status" value="1"/>
</dbReference>
<dbReference type="GO" id="GO:0022857">
    <property type="term" value="F:transmembrane transporter activity"/>
    <property type="evidence" value="ECO:0007669"/>
    <property type="project" value="InterPro"/>
</dbReference>
<comment type="similarity">
    <text evidence="2">Belongs to the membrane fusion protein (MFP) (TC 8.A.1) family.</text>
</comment>
<dbReference type="AlphaFoldDB" id="A0A1I4P909"/>
<feature type="domain" description="YknX-like C-terminal permuted SH3-like" evidence="5">
    <location>
        <begin position="325"/>
        <end position="391"/>
    </location>
</feature>
<dbReference type="OrthoDB" id="9791520at2"/>
<sequence>MSLTRKLIIALVALLIPVLLLLALRPAPVPVTVTPVQQGPMQVFVEDEGWTRLREPFTVTAPMGGYLRRVSLEPGDPVTAGAPLFWLEPPPVPALDARERERAAQAVAAARARMEAAAADLESARAQERLAQAEFGRIRDLHGRGLAATQALDQAGTAREGASAERQRATRALEAARAEWMAARLRLEVGDGLRAGEAVAVPAPADGVVMRRHRRSEGPVAAGEPVLELGDPAALEVRVDLLSMDAVQVRPGMRVILERWGGGEPLEGRVRRVEPSGFEEVSALGVEERRVTVWSVLTSPRGQWDRLGDGYRVEARFVLWEGEDVIQIPSSALFRHGEGQAVFVVESGRAQLRPVQTGRSSGLWTQVVSGLAPGERVVRHPGSRVEDGVRVAPEAG</sequence>
<evidence type="ECO:0000313" key="6">
    <source>
        <dbReference type="EMBL" id="SFM24261.1"/>
    </source>
</evidence>
<dbReference type="PANTHER" id="PTHR32347:SF29">
    <property type="entry name" value="UPF0194 MEMBRANE PROTEIN YBHG"/>
    <property type="match status" value="1"/>
</dbReference>
<name>A0A1I4P909_ECTMO</name>
<dbReference type="InterPro" id="IPR006143">
    <property type="entry name" value="RND_pump_MFP"/>
</dbReference>
<dbReference type="GO" id="GO:0030313">
    <property type="term" value="C:cell envelope"/>
    <property type="evidence" value="ECO:0007669"/>
    <property type="project" value="UniProtKB-SubCell"/>
</dbReference>
<evidence type="ECO:0000313" key="7">
    <source>
        <dbReference type="Proteomes" id="UP000199556"/>
    </source>
</evidence>
<dbReference type="Gene3D" id="2.40.420.20">
    <property type="match status" value="1"/>
</dbReference>
<dbReference type="Gene3D" id="1.10.287.470">
    <property type="entry name" value="Helix hairpin bin"/>
    <property type="match status" value="1"/>
</dbReference>
<dbReference type="Pfam" id="PF25989">
    <property type="entry name" value="YknX_C"/>
    <property type="match status" value="1"/>
</dbReference>
<protein>
    <submittedName>
        <fullName evidence="6">HlyD family secretion protein</fullName>
    </submittedName>
</protein>
<organism evidence="6 7">
    <name type="scientific">Ectothiorhodospira mobilis</name>
    <dbReference type="NCBI Taxonomy" id="195064"/>
    <lineage>
        <taxon>Bacteria</taxon>
        <taxon>Pseudomonadati</taxon>
        <taxon>Pseudomonadota</taxon>
        <taxon>Gammaproteobacteria</taxon>
        <taxon>Chromatiales</taxon>
        <taxon>Ectothiorhodospiraceae</taxon>
        <taxon>Ectothiorhodospira</taxon>
    </lineage>
</organism>
<dbReference type="STRING" id="195064.SAMN05421721_10184"/>
<evidence type="ECO:0000256" key="1">
    <source>
        <dbReference type="ARBA" id="ARBA00004196"/>
    </source>
</evidence>
<dbReference type="GO" id="GO:0016020">
    <property type="term" value="C:membrane"/>
    <property type="evidence" value="ECO:0007669"/>
    <property type="project" value="InterPro"/>
</dbReference>
<reference evidence="6 7" key="1">
    <citation type="submission" date="2016-10" db="EMBL/GenBank/DDBJ databases">
        <authorList>
            <person name="de Groot N.N."/>
        </authorList>
    </citation>
    <scope>NUCLEOTIDE SEQUENCE [LARGE SCALE GENOMIC DNA]</scope>
    <source>
        <strain evidence="6 7">DSM 4180</strain>
    </source>
</reference>
<dbReference type="RefSeq" id="WP_090483233.1">
    <property type="nucleotide sequence ID" value="NZ_FOUO01000001.1"/>
</dbReference>
<dbReference type="Proteomes" id="UP000199556">
    <property type="component" value="Unassembled WGS sequence"/>
</dbReference>
<keyword evidence="7" id="KW-1185">Reference proteome</keyword>